<proteinExistence type="predicted"/>
<name>A0A819IPY8_9BILA</name>
<feature type="region of interest" description="Disordered" evidence="1">
    <location>
        <begin position="362"/>
        <end position="382"/>
    </location>
</feature>
<reference evidence="2" key="1">
    <citation type="submission" date="2021-02" db="EMBL/GenBank/DDBJ databases">
        <authorList>
            <person name="Nowell W R."/>
        </authorList>
    </citation>
    <scope>NUCLEOTIDE SEQUENCE</scope>
</reference>
<sequence length="477" mass="55615">MTERDTDIFCSFCNEPFTSTEDIGNHLMMCGNKTDPCPRCNQFIRRAIFAYHYENNCAILDEITTRDKTYQTPQNSGGIIVTIKCNNCHQNYDKTRRQEHQENCIYNPANIEENQHFLTYDNPNHNINQTNQFNNLDDGNILIPCEYCYKGISWEHYKEHIKACQNEEHERLQRKPTTNTGTTPCKFCKKFMSLVGILYHQENNTSKRFISCSFCDEKLPSSSLGEHLMMCGNKTDECPRCKKFIRRAVYAYHYENNCANLDNLDNDTNDTTIQPNASTTFQRTTSLESTNGHNKHITIVSVDISPYSTTSNVSSSQLNSDFCAEKKITTECLYCYEQCEISERLLHQDNCLKNPDNIAKKQQSKINTNSNSSTDQWNHPVESDNNDNIPCEMCNEEVKWCNYVEHTRACTEREREDERKRNETRAYDLRNVSRLVQCKYCNEQRFESVITIHEAACRAAASHRYYNNMFHLPPFPF</sequence>
<feature type="compositionally biased region" description="Polar residues" evidence="1">
    <location>
        <begin position="362"/>
        <end position="377"/>
    </location>
</feature>
<dbReference type="PANTHER" id="PTHR16295:SF10">
    <property type="entry name" value="EXPRESSED PROTEIN"/>
    <property type="match status" value="1"/>
</dbReference>
<dbReference type="Proteomes" id="UP000663844">
    <property type="component" value="Unassembled WGS sequence"/>
</dbReference>
<dbReference type="AlphaFoldDB" id="A0A819IPY8"/>
<dbReference type="Gene3D" id="3.30.40.10">
    <property type="entry name" value="Zinc/RING finger domain, C3HC4 (zinc finger)"/>
    <property type="match status" value="2"/>
</dbReference>
<dbReference type="InterPro" id="IPR051986">
    <property type="entry name" value="Innate_Immune_Apopt_Reg"/>
</dbReference>
<dbReference type="EMBL" id="CAJOAZ010002354">
    <property type="protein sequence ID" value="CAF3920809.1"/>
    <property type="molecule type" value="Genomic_DNA"/>
</dbReference>
<protein>
    <submittedName>
        <fullName evidence="2">Uncharacterized protein</fullName>
    </submittedName>
</protein>
<evidence type="ECO:0000313" key="3">
    <source>
        <dbReference type="Proteomes" id="UP000663844"/>
    </source>
</evidence>
<organism evidence="2 3">
    <name type="scientific">Adineta steineri</name>
    <dbReference type="NCBI Taxonomy" id="433720"/>
    <lineage>
        <taxon>Eukaryota</taxon>
        <taxon>Metazoa</taxon>
        <taxon>Spiralia</taxon>
        <taxon>Gnathifera</taxon>
        <taxon>Rotifera</taxon>
        <taxon>Eurotatoria</taxon>
        <taxon>Bdelloidea</taxon>
        <taxon>Adinetida</taxon>
        <taxon>Adinetidae</taxon>
        <taxon>Adineta</taxon>
    </lineage>
</organism>
<evidence type="ECO:0000256" key="1">
    <source>
        <dbReference type="SAM" id="MobiDB-lite"/>
    </source>
</evidence>
<comment type="caution">
    <text evidence="2">The sequence shown here is derived from an EMBL/GenBank/DDBJ whole genome shotgun (WGS) entry which is preliminary data.</text>
</comment>
<dbReference type="GO" id="GO:0005739">
    <property type="term" value="C:mitochondrion"/>
    <property type="evidence" value="ECO:0007669"/>
    <property type="project" value="TreeGrafter"/>
</dbReference>
<evidence type="ECO:0000313" key="2">
    <source>
        <dbReference type="EMBL" id="CAF3920809.1"/>
    </source>
</evidence>
<accession>A0A819IPY8</accession>
<gene>
    <name evidence="2" type="ORF">OXD698_LOCUS25010</name>
</gene>
<dbReference type="InterPro" id="IPR013083">
    <property type="entry name" value="Znf_RING/FYVE/PHD"/>
</dbReference>
<dbReference type="PANTHER" id="PTHR16295">
    <property type="entry name" value="TRAF-TYPE ZINC FINGER PROTEIN-RELATED"/>
    <property type="match status" value="1"/>
</dbReference>